<comment type="caution">
    <text evidence="2">The sequence shown here is derived from an EMBL/GenBank/DDBJ whole genome shotgun (WGS) entry which is preliminary data.</text>
</comment>
<evidence type="ECO:0000313" key="3">
    <source>
        <dbReference type="Proteomes" id="UP000779900"/>
    </source>
</evidence>
<dbReference type="Proteomes" id="UP000779900">
    <property type="component" value="Unassembled WGS sequence"/>
</dbReference>
<feature type="transmembrane region" description="Helical" evidence="1">
    <location>
        <begin position="33"/>
        <end position="52"/>
    </location>
</feature>
<keyword evidence="1" id="KW-0812">Transmembrane</keyword>
<dbReference type="EMBL" id="VGIR01000009">
    <property type="protein sequence ID" value="MBM3330734.1"/>
    <property type="molecule type" value="Genomic_DNA"/>
</dbReference>
<gene>
    <name evidence="2" type="ORF">FJY68_02640</name>
</gene>
<protein>
    <submittedName>
        <fullName evidence="2">Uncharacterized protein</fullName>
    </submittedName>
</protein>
<name>A0A938BSI9_UNCW3</name>
<reference evidence="2" key="1">
    <citation type="submission" date="2019-03" db="EMBL/GenBank/DDBJ databases">
        <title>Lake Tanganyika Metagenome-Assembled Genomes (MAGs).</title>
        <authorList>
            <person name="Tran P."/>
        </authorList>
    </citation>
    <scope>NUCLEOTIDE SEQUENCE</scope>
    <source>
        <strain evidence="2">K_DeepCast_150m_m2_040</strain>
    </source>
</reference>
<evidence type="ECO:0000313" key="2">
    <source>
        <dbReference type="EMBL" id="MBM3330734.1"/>
    </source>
</evidence>
<organism evidence="2 3">
    <name type="scientific">candidate division WOR-3 bacterium</name>
    <dbReference type="NCBI Taxonomy" id="2052148"/>
    <lineage>
        <taxon>Bacteria</taxon>
        <taxon>Bacteria division WOR-3</taxon>
    </lineage>
</organism>
<sequence length="208" mass="23107">MNHDSDYGELEYSSGELVRAEDPVARRPAARTGWLAGMAMLALVLVVGVVLLTPGLRSELLSWFSAGDGHVRVAPSLAAAEPLPEVPALWVKLDLDALPEEAVQALKQGKYYYDKSQPGNFGLAIDYWQRALAMTQGAKREAVRRLVASGEKELARRFSADSADVFVLLKQGRRDDAWALLATMRRDYLDVNAPQHVWASKLLYRRRS</sequence>
<keyword evidence="1" id="KW-1133">Transmembrane helix</keyword>
<keyword evidence="1" id="KW-0472">Membrane</keyword>
<accession>A0A938BSI9</accession>
<proteinExistence type="predicted"/>
<evidence type="ECO:0000256" key="1">
    <source>
        <dbReference type="SAM" id="Phobius"/>
    </source>
</evidence>
<dbReference type="AlphaFoldDB" id="A0A938BSI9"/>